<proteinExistence type="inferred from homology"/>
<comment type="subcellular location">
    <subcellularLocation>
        <location evidence="1">Membrane</location>
        <topology evidence="1">Multi-pass membrane protein</topology>
    </subcellularLocation>
</comment>
<evidence type="ECO:0000256" key="1">
    <source>
        <dbReference type="ARBA" id="ARBA00004141"/>
    </source>
</evidence>
<comment type="pathway">
    <text evidence="2">Secondary metabolite biosynthesis.</text>
</comment>
<dbReference type="OrthoDB" id="1077582at2759"/>
<protein>
    <recommendedName>
        <fullName evidence="9">Wax synthase domain-containing protein</fullName>
    </recommendedName>
</protein>
<feature type="transmembrane region" description="Helical" evidence="8">
    <location>
        <begin position="327"/>
        <end position="347"/>
    </location>
</feature>
<evidence type="ECO:0000313" key="10">
    <source>
        <dbReference type="EMBL" id="KAJ2927094.1"/>
    </source>
</evidence>
<feature type="transmembrane region" description="Helical" evidence="8">
    <location>
        <begin position="359"/>
        <end position="380"/>
    </location>
</feature>
<comment type="similarity">
    <text evidence="3">Belongs to the wax synthase family.</text>
</comment>
<dbReference type="Pfam" id="PF13813">
    <property type="entry name" value="MBOAT_2"/>
    <property type="match status" value="1"/>
</dbReference>
<feature type="transmembrane region" description="Helical" evidence="8">
    <location>
        <begin position="219"/>
        <end position="238"/>
    </location>
</feature>
<dbReference type="PANTHER" id="PTHR31595">
    <property type="entry name" value="LONG-CHAIN-ALCOHOL O-FATTY-ACYLTRANSFERASE 3-RELATED"/>
    <property type="match status" value="1"/>
</dbReference>
<keyword evidence="6 8" id="KW-1133">Transmembrane helix</keyword>
<dbReference type="EMBL" id="JANBPK010001038">
    <property type="protein sequence ID" value="KAJ2927094.1"/>
    <property type="molecule type" value="Genomic_DNA"/>
</dbReference>
<evidence type="ECO:0000256" key="8">
    <source>
        <dbReference type="SAM" id="Phobius"/>
    </source>
</evidence>
<dbReference type="GO" id="GO:0016020">
    <property type="term" value="C:membrane"/>
    <property type="evidence" value="ECO:0007669"/>
    <property type="project" value="UniProtKB-SubCell"/>
</dbReference>
<organism evidence="10 11">
    <name type="scientific">Candolleomyces eurysporus</name>
    <dbReference type="NCBI Taxonomy" id="2828524"/>
    <lineage>
        <taxon>Eukaryota</taxon>
        <taxon>Fungi</taxon>
        <taxon>Dikarya</taxon>
        <taxon>Basidiomycota</taxon>
        <taxon>Agaricomycotina</taxon>
        <taxon>Agaricomycetes</taxon>
        <taxon>Agaricomycetidae</taxon>
        <taxon>Agaricales</taxon>
        <taxon>Agaricineae</taxon>
        <taxon>Psathyrellaceae</taxon>
        <taxon>Candolleomyces</taxon>
    </lineage>
</organism>
<feature type="non-terminal residue" evidence="10">
    <location>
        <position position="411"/>
    </location>
</feature>
<keyword evidence="11" id="KW-1185">Reference proteome</keyword>
<evidence type="ECO:0000313" key="11">
    <source>
        <dbReference type="Proteomes" id="UP001140091"/>
    </source>
</evidence>
<evidence type="ECO:0000256" key="3">
    <source>
        <dbReference type="ARBA" id="ARBA00007282"/>
    </source>
</evidence>
<dbReference type="AlphaFoldDB" id="A0A9W8J461"/>
<sequence>MSWLADLIPSPDTRVPVTFESLTQLLLPTWLCCYVTAVLVLLPGTLYARLALLPVSLWFTFRTGTRLDLIVQYNDDRLLFINEALTLAMFTMALRCIIWTFQTKPLYRTIRADSEEPTSPKSYTICQVAADALELTNNARGIGWNWSKGLYIPEETRPTHSRIAFILSTIPYYLFSTIIFDSCHFAVQSFSPSTFGSGVGGTIFDSSLPPLQMYLRSTAITLLSGFTVCYNIQSLYYASTIISLTLPLGQTPEQWPPIFGAKPWSATSLSEFWSRKWHQLFRDLFVSVGYNPASYLFGHAAGVAAAFFVSTVLHVTGLWGMGRGGEFLCTAAFFMSNAFGIILERLWTKVTGRRVEGVWGNVWTLAWLLVSAQPLVDAWARTGMIGTMFFSEGARPVNLISRAVLGYNVWS</sequence>
<gene>
    <name evidence="10" type="ORF">H1R20_g9974</name>
</gene>
<keyword evidence="5 8" id="KW-0812">Transmembrane</keyword>
<feature type="transmembrane region" description="Helical" evidence="8">
    <location>
        <begin position="79"/>
        <end position="101"/>
    </location>
</feature>
<evidence type="ECO:0000256" key="2">
    <source>
        <dbReference type="ARBA" id="ARBA00005179"/>
    </source>
</evidence>
<keyword evidence="4" id="KW-0808">Transferase</keyword>
<keyword evidence="7 8" id="KW-0472">Membrane</keyword>
<dbReference type="InterPro" id="IPR044851">
    <property type="entry name" value="Wax_synthase"/>
</dbReference>
<name>A0A9W8J461_9AGAR</name>
<reference evidence="10" key="1">
    <citation type="submission" date="2022-06" db="EMBL/GenBank/DDBJ databases">
        <title>Genome Sequence of Candolleomyces eurysporus.</title>
        <authorList>
            <person name="Buettner E."/>
        </authorList>
    </citation>
    <scope>NUCLEOTIDE SEQUENCE</scope>
    <source>
        <strain evidence="10">VTCC 930004</strain>
    </source>
</reference>
<evidence type="ECO:0000256" key="4">
    <source>
        <dbReference type="ARBA" id="ARBA00022679"/>
    </source>
</evidence>
<evidence type="ECO:0000256" key="5">
    <source>
        <dbReference type="ARBA" id="ARBA00022692"/>
    </source>
</evidence>
<dbReference type="InterPro" id="IPR032805">
    <property type="entry name" value="Wax_synthase_dom"/>
</dbReference>
<evidence type="ECO:0000256" key="6">
    <source>
        <dbReference type="ARBA" id="ARBA00022989"/>
    </source>
</evidence>
<dbReference type="GO" id="GO:0006629">
    <property type="term" value="P:lipid metabolic process"/>
    <property type="evidence" value="ECO:0007669"/>
    <property type="project" value="InterPro"/>
</dbReference>
<dbReference type="Proteomes" id="UP001140091">
    <property type="component" value="Unassembled WGS sequence"/>
</dbReference>
<dbReference type="PANTHER" id="PTHR31595:SF57">
    <property type="entry name" value="OS04G0481900 PROTEIN"/>
    <property type="match status" value="1"/>
</dbReference>
<feature type="transmembrane region" description="Helical" evidence="8">
    <location>
        <begin position="293"/>
        <end position="315"/>
    </location>
</feature>
<dbReference type="GO" id="GO:0008374">
    <property type="term" value="F:O-acyltransferase activity"/>
    <property type="evidence" value="ECO:0007669"/>
    <property type="project" value="InterPro"/>
</dbReference>
<feature type="transmembrane region" description="Helical" evidence="8">
    <location>
        <begin position="31"/>
        <end position="59"/>
    </location>
</feature>
<evidence type="ECO:0000256" key="7">
    <source>
        <dbReference type="ARBA" id="ARBA00023136"/>
    </source>
</evidence>
<accession>A0A9W8J461</accession>
<feature type="domain" description="Wax synthase" evidence="9">
    <location>
        <begin position="255"/>
        <end position="335"/>
    </location>
</feature>
<evidence type="ECO:0000259" key="9">
    <source>
        <dbReference type="Pfam" id="PF13813"/>
    </source>
</evidence>
<comment type="caution">
    <text evidence="10">The sequence shown here is derived from an EMBL/GenBank/DDBJ whole genome shotgun (WGS) entry which is preliminary data.</text>
</comment>